<gene>
    <name evidence="1" type="ORF">CM83_28596</name>
</gene>
<accession>A0A0A9YMJ0</accession>
<dbReference type="AlphaFoldDB" id="A0A0A9YMJ0"/>
<dbReference type="EMBL" id="GBHO01010195">
    <property type="protein sequence ID" value="JAG33409.1"/>
    <property type="molecule type" value="Transcribed_RNA"/>
</dbReference>
<evidence type="ECO:0000313" key="1">
    <source>
        <dbReference type="EMBL" id="JAG33409.1"/>
    </source>
</evidence>
<feature type="non-terminal residue" evidence="1">
    <location>
        <position position="1"/>
    </location>
</feature>
<name>A0A0A9YMJ0_LYGHE</name>
<reference evidence="2" key="3">
    <citation type="submission" date="2014-09" db="EMBL/GenBank/DDBJ databases">
        <authorList>
            <person name="Magalhaes I.L.F."/>
            <person name="Oliveira U."/>
            <person name="Santos F.R."/>
            <person name="Vidigal T.H.D.A."/>
            <person name="Brescovit A.D."/>
            <person name="Santos A.J."/>
        </authorList>
    </citation>
    <scope>NUCLEOTIDE SEQUENCE</scope>
</reference>
<evidence type="ECO:0000313" key="2">
    <source>
        <dbReference type="EMBL" id="JAG56891.1"/>
    </source>
</evidence>
<dbReference type="EMBL" id="GBRD01008930">
    <property type="protein sequence ID" value="JAG56891.1"/>
    <property type="molecule type" value="Transcribed_RNA"/>
</dbReference>
<sequence>RFHSHSHNTINKIINHNISDLDNNIETLFPPNPIGMSYSDDECYGGTSEDEFAYEPWSDDEIMGSPGIERYRECRPRKMPEWDGKRERRSTYQQARLQCAGTPSGRQTLRSSGITPIPTSAVVRRIDYSTPPPKPRNPARYMRKRFREGMGSLQRTFCTQHSARSPSSHCEACGGTRRCFPGPATIDPNCQPRVAPPKYPNFSPSAYLELANMRRFLAPDDEC</sequence>
<reference evidence="1" key="1">
    <citation type="journal article" date="2014" name="PLoS ONE">
        <title>Transcriptome-Based Identification of ABC Transporters in the Western Tarnished Plant Bug Lygus hesperus.</title>
        <authorList>
            <person name="Hull J.J."/>
            <person name="Chaney K."/>
            <person name="Geib S.M."/>
            <person name="Fabrick J.A."/>
            <person name="Brent C.S."/>
            <person name="Walsh D."/>
            <person name="Lavine L.C."/>
        </authorList>
    </citation>
    <scope>NUCLEOTIDE SEQUENCE</scope>
</reference>
<proteinExistence type="predicted"/>
<protein>
    <submittedName>
        <fullName evidence="1">Uncharacterized protein</fullName>
    </submittedName>
</protein>
<organism evidence="1">
    <name type="scientific">Lygus hesperus</name>
    <name type="common">Western plant bug</name>
    <dbReference type="NCBI Taxonomy" id="30085"/>
    <lineage>
        <taxon>Eukaryota</taxon>
        <taxon>Metazoa</taxon>
        <taxon>Ecdysozoa</taxon>
        <taxon>Arthropoda</taxon>
        <taxon>Hexapoda</taxon>
        <taxon>Insecta</taxon>
        <taxon>Pterygota</taxon>
        <taxon>Neoptera</taxon>
        <taxon>Paraneoptera</taxon>
        <taxon>Hemiptera</taxon>
        <taxon>Heteroptera</taxon>
        <taxon>Panheteroptera</taxon>
        <taxon>Cimicomorpha</taxon>
        <taxon>Miridae</taxon>
        <taxon>Mirini</taxon>
        <taxon>Lygus</taxon>
    </lineage>
</organism>
<reference evidence="1" key="2">
    <citation type="submission" date="2014-07" db="EMBL/GenBank/DDBJ databases">
        <authorList>
            <person name="Hull J."/>
        </authorList>
    </citation>
    <scope>NUCLEOTIDE SEQUENCE</scope>
</reference>